<comment type="similarity">
    <text evidence="2 8">Belongs to the major facilitator superfamily. Sugar transporter (TC 2.A.1.1) family.</text>
</comment>
<keyword evidence="6 10" id="KW-0472">Membrane</keyword>
<dbReference type="InterPro" id="IPR005828">
    <property type="entry name" value="MFS_sugar_transport-like"/>
</dbReference>
<dbReference type="PROSITE" id="PS00217">
    <property type="entry name" value="SUGAR_TRANSPORT_2"/>
    <property type="match status" value="1"/>
</dbReference>
<feature type="transmembrane region" description="Helical" evidence="10">
    <location>
        <begin position="490"/>
        <end position="506"/>
    </location>
</feature>
<keyword evidence="4 10" id="KW-0812">Transmembrane</keyword>
<dbReference type="InterPro" id="IPR020846">
    <property type="entry name" value="MFS_dom"/>
</dbReference>
<proteinExistence type="inferred from homology"/>
<feature type="transmembrane region" description="Helical" evidence="10">
    <location>
        <begin position="150"/>
        <end position="168"/>
    </location>
</feature>
<evidence type="ECO:0000256" key="3">
    <source>
        <dbReference type="ARBA" id="ARBA00022448"/>
    </source>
</evidence>
<feature type="transmembrane region" description="Helical" evidence="10">
    <location>
        <begin position="207"/>
        <end position="227"/>
    </location>
</feature>
<dbReference type="PRINTS" id="PR00171">
    <property type="entry name" value="SUGRTRNSPORT"/>
</dbReference>
<dbReference type="Proteomes" id="UP001140511">
    <property type="component" value="Unassembled WGS sequence"/>
</dbReference>
<evidence type="ECO:0000256" key="4">
    <source>
        <dbReference type="ARBA" id="ARBA00022692"/>
    </source>
</evidence>
<keyword evidence="7" id="KW-0462">Maltose metabolism</keyword>
<dbReference type="RefSeq" id="XP_056031745.1">
    <property type="nucleotide sequence ID" value="XM_056170853.1"/>
</dbReference>
<feature type="transmembrane region" description="Helical" evidence="10">
    <location>
        <begin position="117"/>
        <end position="138"/>
    </location>
</feature>
<dbReference type="PROSITE" id="PS50850">
    <property type="entry name" value="MFS"/>
    <property type="match status" value="1"/>
</dbReference>
<feature type="compositionally biased region" description="Polar residues" evidence="9">
    <location>
        <begin position="1"/>
        <end position="21"/>
    </location>
</feature>
<feature type="transmembrane region" description="Helical" evidence="10">
    <location>
        <begin position="358"/>
        <end position="380"/>
    </location>
</feature>
<evidence type="ECO:0000256" key="1">
    <source>
        <dbReference type="ARBA" id="ARBA00004141"/>
    </source>
</evidence>
<dbReference type="GO" id="GO:0005351">
    <property type="term" value="F:carbohydrate:proton symporter activity"/>
    <property type="evidence" value="ECO:0007669"/>
    <property type="project" value="TreeGrafter"/>
</dbReference>
<feature type="transmembrane region" description="Helical" evidence="10">
    <location>
        <begin position="387"/>
        <end position="409"/>
    </location>
</feature>
<dbReference type="InterPro" id="IPR003663">
    <property type="entry name" value="Sugar/inositol_transpt"/>
</dbReference>
<keyword evidence="3 8" id="KW-0813">Transport</keyword>
<evidence type="ECO:0000259" key="11">
    <source>
        <dbReference type="PROSITE" id="PS50850"/>
    </source>
</evidence>
<feature type="transmembrane region" description="Helical" evidence="10">
    <location>
        <begin position="174"/>
        <end position="195"/>
    </location>
</feature>
<keyword evidence="13" id="KW-1185">Reference proteome</keyword>
<dbReference type="GO" id="GO:0016020">
    <property type="term" value="C:membrane"/>
    <property type="evidence" value="ECO:0007669"/>
    <property type="project" value="UniProtKB-SubCell"/>
</dbReference>
<feature type="domain" description="Major facilitator superfamily (MFS) profile" evidence="11">
    <location>
        <begin position="73"/>
        <end position="512"/>
    </location>
</feature>
<dbReference type="Gene3D" id="1.20.1250.20">
    <property type="entry name" value="MFS general substrate transporter like domains"/>
    <property type="match status" value="1"/>
</dbReference>
<feature type="region of interest" description="Disordered" evidence="9">
    <location>
        <begin position="1"/>
        <end position="32"/>
    </location>
</feature>
<feature type="transmembrane region" description="Helical" evidence="10">
    <location>
        <begin position="247"/>
        <end position="268"/>
    </location>
</feature>
<gene>
    <name evidence="12" type="ORF">T069G_03643</name>
</gene>
<keyword evidence="12" id="KW-0762">Sugar transport</keyword>
<dbReference type="InterPro" id="IPR005829">
    <property type="entry name" value="Sugar_transporter_CS"/>
</dbReference>
<dbReference type="EMBL" id="JAOPEN010000002">
    <property type="protein sequence ID" value="KAJ4862689.1"/>
    <property type="molecule type" value="Genomic_DNA"/>
</dbReference>
<dbReference type="SUPFAM" id="SSF103473">
    <property type="entry name" value="MFS general substrate transporter"/>
    <property type="match status" value="1"/>
</dbReference>
<name>A0A9W9BJW5_9HYPO</name>
<keyword evidence="5 10" id="KW-1133">Transmembrane helix</keyword>
<dbReference type="InterPro" id="IPR050360">
    <property type="entry name" value="MFS_Sugar_Transporters"/>
</dbReference>
<feature type="transmembrane region" description="Helical" evidence="10">
    <location>
        <begin position="421"/>
        <end position="443"/>
    </location>
</feature>
<evidence type="ECO:0000256" key="8">
    <source>
        <dbReference type="RuleBase" id="RU003346"/>
    </source>
</evidence>
<sequence>MASSSADLPHQVEQSIHSANSKEPGKSDVSQIDNDGYGSFAKDVFHDAKAATEAEHMTTPLQAFKKYPKAVAWSILVTMAVVMDGYDESLIKSLFAQKAFRKRFGQPTPAGGYQLTAAWQAGMANASVIGIMIGMCFNGYVRERFGMRKTMLAACVVLTGLIFILVFAQSVAMLLVGELLCGICWGIFHATAPIYASEVCPTVLRGYLTTFINFGAVFGHLIAAIVLNATQSMTGRWAYNLPFSLQWIWPVILVVGLIFCPESPWWLVRTGRLEEAEKALKRLTSGEGTHEAVALMVRTTEEEKALGGSSYRDCFKGSNLRRTEIAFAVWSIQAFSGLPMSAYNTYFFEQAGLSDSSAFSMSIGNSCMGIAGTILSWFLLTWFGRRTIFIGGLVTMCFILFIIGFVSLAPSSNDSASWAQAVMLLIWVFTYDLSVGPVAWCVASEVSATQTRAKTIAVGRTGSYIINIIFNVATPYMLNPTAANWKGKTGFFFGGTCALSLVWTFFRLPEFKGRTYEELNILFWKEVPARKFKSTSVDAYSEESSNAPAIEEVTAAKQT</sequence>
<dbReference type="Pfam" id="PF00083">
    <property type="entry name" value="Sugar_tr"/>
    <property type="match status" value="1"/>
</dbReference>
<evidence type="ECO:0000256" key="9">
    <source>
        <dbReference type="SAM" id="MobiDB-lite"/>
    </source>
</evidence>
<feature type="transmembrane region" description="Helical" evidence="10">
    <location>
        <begin position="325"/>
        <end position="346"/>
    </location>
</feature>
<accession>A0A9W9BJW5</accession>
<dbReference type="GO" id="GO:0000023">
    <property type="term" value="P:maltose metabolic process"/>
    <property type="evidence" value="ECO:0007669"/>
    <property type="project" value="UniProtKB-KW"/>
</dbReference>
<evidence type="ECO:0000256" key="6">
    <source>
        <dbReference type="ARBA" id="ARBA00023136"/>
    </source>
</evidence>
<dbReference type="AlphaFoldDB" id="A0A9W9BJW5"/>
<dbReference type="InterPro" id="IPR036259">
    <property type="entry name" value="MFS_trans_sf"/>
</dbReference>
<protein>
    <submittedName>
        <fullName evidence="12">Sugar transporter domain-containing protein</fullName>
    </submittedName>
</protein>
<evidence type="ECO:0000256" key="7">
    <source>
        <dbReference type="ARBA" id="ARBA00026248"/>
    </source>
</evidence>
<dbReference type="FunFam" id="1.20.1250.20:FF:000078">
    <property type="entry name" value="MFS maltose transporter, putative"/>
    <property type="match status" value="1"/>
</dbReference>
<evidence type="ECO:0000256" key="2">
    <source>
        <dbReference type="ARBA" id="ARBA00010992"/>
    </source>
</evidence>
<reference evidence="12" key="1">
    <citation type="submission" date="2022-09" db="EMBL/GenBank/DDBJ databases">
        <title>Chromosome-level assembly of Trichoderma breve T069, a fungus used in development of biopesticide product.</title>
        <authorList>
            <person name="Lin R."/>
            <person name="Liu T."/>
        </authorList>
    </citation>
    <scope>NUCLEOTIDE SEQUENCE</scope>
    <source>
        <strain evidence="12">T069</strain>
    </source>
</reference>
<feature type="transmembrane region" description="Helical" evidence="10">
    <location>
        <begin position="455"/>
        <end position="478"/>
    </location>
</feature>
<comment type="subcellular location">
    <subcellularLocation>
        <location evidence="1">Membrane</location>
        <topology evidence="1">Multi-pass membrane protein</topology>
    </subcellularLocation>
</comment>
<dbReference type="PANTHER" id="PTHR48022:SF5">
    <property type="entry name" value="ALPHA-GLUCOSIDES PERMEASE MPH2-RELATED"/>
    <property type="match status" value="1"/>
</dbReference>
<evidence type="ECO:0000313" key="13">
    <source>
        <dbReference type="Proteomes" id="UP001140511"/>
    </source>
</evidence>
<dbReference type="GeneID" id="80865541"/>
<evidence type="ECO:0000313" key="12">
    <source>
        <dbReference type="EMBL" id="KAJ4862689.1"/>
    </source>
</evidence>
<evidence type="ECO:0000256" key="10">
    <source>
        <dbReference type="SAM" id="Phobius"/>
    </source>
</evidence>
<comment type="caution">
    <text evidence="12">The sequence shown here is derived from an EMBL/GenBank/DDBJ whole genome shotgun (WGS) entry which is preliminary data.</text>
</comment>
<evidence type="ECO:0000256" key="5">
    <source>
        <dbReference type="ARBA" id="ARBA00022989"/>
    </source>
</evidence>
<dbReference type="NCBIfam" id="TIGR00879">
    <property type="entry name" value="SP"/>
    <property type="match status" value="1"/>
</dbReference>
<organism evidence="12 13">
    <name type="scientific">Trichoderma breve</name>
    <dbReference type="NCBI Taxonomy" id="2034170"/>
    <lineage>
        <taxon>Eukaryota</taxon>
        <taxon>Fungi</taxon>
        <taxon>Dikarya</taxon>
        <taxon>Ascomycota</taxon>
        <taxon>Pezizomycotina</taxon>
        <taxon>Sordariomycetes</taxon>
        <taxon>Hypocreomycetidae</taxon>
        <taxon>Hypocreales</taxon>
        <taxon>Hypocreaceae</taxon>
        <taxon>Trichoderma</taxon>
    </lineage>
</organism>
<dbReference type="PANTHER" id="PTHR48022">
    <property type="entry name" value="PLASTIDIC GLUCOSE TRANSPORTER 4"/>
    <property type="match status" value="1"/>
</dbReference>